<dbReference type="AlphaFoldDB" id="A0A438JF15"/>
<evidence type="ECO:0000313" key="1">
    <source>
        <dbReference type="EMBL" id="RVX07549.1"/>
    </source>
</evidence>
<protein>
    <submittedName>
        <fullName evidence="1">Uncharacterized protein</fullName>
    </submittedName>
</protein>
<proteinExistence type="predicted"/>
<name>A0A438JF15_VITVI</name>
<organism evidence="1 2">
    <name type="scientific">Vitis vinifera</name>
    <name type="common">Grape</name>
    <dbReference type="NCBI Taxonomy" id="29760"/>
    <lineage>
        <taxon>Eukaryota</taxon>
        <taxon>Viridiplantae</taxon>
        <taxon>Streptophyta</taxon>
        <taxon>Embryophyta</taxon>
        <taxon>Tracheophyta</taxon>
        <taxon>Spermatophyta</taxon>
        <taxon>Magnoliopsida</taxon>
        <taxon>eudicotyledons</taxon>
        <taxon>Gunneridae</taxon>
        <taxon>Pentapetalae</taxon>
        <taxon>rosids</taxon>
        <taxon>Vitales</taxon>
        <taxon>Vitaceae</taxon>
        <taxon>Viteae</taxon>
        <taxon>Vitis</taxon>
    </lineage>
</organism>
<dbReference type="Proteomes" id="UP000288805">
    <property type="component" value="Unassembled WGS sequence"/>
</dbReference>
<accession>A0A438JF15</accession>
<gene>
    <name evidence="1" type="ORF">CK203_025221</name>
</gene>
<evidence type="ECO:0000313" key="2">
    <source>
        <dbReference type="Proteomes" id="UP000288805"/>
    </source>
</evidence>
<reference evidence="1 2" key="1">
    <citation type="journal article" date="2018" name="PLoS Genet.">
        <title>Population sequencing reveals clonal diversity and ancestral inbreeding in the grapevine cultivar Chardonnay.</title>
        <authorList>
            <person name="Roach M.J."/>
            <person name="Johnson D.L."/>
            <person name="Bohlmann J."/>
            <person name="van Vuuren H.J."/>
            <person name="Jones S.J."/>
            <person name="Pretorius I.S."/>
            <person name="Schmidt S.A."/>
            <person name="Borneman A.R."/>
        </authorList>
    </citation>
    <scope>NUCLEOTIDE SEQUENCE [LARGE SCALE GENOMIC DNA]</scope>
    <source>
        <strain evidence="2">cv. Chardonnay</strain>
        <tissue evidence="1">Leaf</tissue>
    </source>
</reference>
<comment type="caution">
    <text evidence="1">The sequence shown here is derived from an EMBL/GenBank/DDBJ whole genome shotgun (WGS) entry which is preliminary data.</text>
</comment>
<dbReference type="EMBL" id="QGNW01000045">
    <property type="protein sequence ID" value="RVX07549.1"/>
    <property type="molecule type" value="Genomic_DNA"/>
</dbReference>
<sequence>MTALLLGWSNKYPDNLDKAAELAVSSLQVVCGKYGENAGDWSSKEVRDVHEVVLWKAIRRLGEFINSRVSFSIGSSKEAWVVDMWTQSNERCVWTPRYSRRLSDLQIEGLEGFLFRLKGKVVIGDIKDNVIWLKTKGGTFSVKSFYFILELKRLVLFPIWVV</sequence>